<dbReference type="RefSeq" id="WP_129033322.1">
    <property type="nucleotide sequence ID" value="NZ_CP059603.1"/>
</dbReference>
<sequence length="259" mass="29511">MSGKRYEFKEGLYNQFHSFIVEYITNSFSQKFTITLAVIVTGLAAIFLSSTHRILVSVLEAATVCLIMASIINLVKEEWWGKQGIELSKQHKGLSPLIISSMVEHKGYSAVVDDIRTGRIASEQDAFQRIVEGFDVVDVVNSNVNSGRVNLLVSYIQDYCEECVKQDGAENPIVTFLLSLDNHQVWQIGKYVYRHYYVHNISRQLTVTREMPNGNFSVLIVVLAEEMTKCLDADAVKRINWFNRLKLSPQQKELLRKAE</sequence>
<keyword evidence="2" id="KW-1185">Reference proteome</keyword>
<evidence type="ECO:0000313" key="2">
    <source>
        <dbReference type="Proteomes" id="UP000290602"/>
    </source>
</evidence>
<evidence type="ECO:0000313" key="1">
    <source>
        <dbReference type="EMBL" id="RXI76155.1"/>
    </source>
</evidence>
<accession>A0A4Q0VI17</accession>
<dbReference type="EMBL" id="QXIL01000033">
    <property type="protein sequence ID" value="RXI76155.1"/>
    <property type="molecule type" value="Genomic_DNA"/>
</dbReference>
<reference evidence="1 2" key="1">
    <citation type="submission" date="2018-08" db="EMBL/GenBank/DDBJ databases">
        <title>Lactobacillus suantsai sp. nov., isolated from traditional fermented suan-tsai in Taiwan.</title>
        <authorList>
            <person name="Huang C.-H."/>
        </authorList>
    </citation>
    <scope>NUCLEOTIDE SEQUENCE [LARGE SCALE GENOMIC DNA]</scope>
    <source>
        <strain evidence="1 2">BCRC 12945</strain>
    </source>
</reference>
<organism evidence="1 2">
    <name type="scientific">Levilactobacillus suantsaii</name>
    <dbReference type="NCBI Taxonomy" id="2292255"/>
    <lineage>
        <taxon>Bacteria</taxon>
        <taxon>Bacillati</taxon>
        <taxon>Bacillota</taxon>
        <taxon>Bacilli</taxon>
        <taxon>Lactobacillales</taxon>
        <taxon>Lactobacillaceae</taxon>
        <taxon>Levilactobacillus</taxon>
    </lineage>
</organism>
<dbReference type="AlphaFoldDB" id="A0A4Q0VI17"/>
<proteinExistence type="predicted"/>
<name>A0A4Q0VI17_9LACO</name>
<gene>
    <name evidence="1" type="ORF">DXH47_10870</name>
</gene>
<dbReference type="Proteomes" id="UP000290602">
    <property type="component" value="Unassembled WGS sequence"/>
</dbReference>
<comment type="caution">
    <text evidence="1">The sequence shown here is derived from an EMBL/GenBank/DDBJ whole genome shotgun (WGS) entry which is preliminary data.</text>
</comment>
<protein>
    <submittedName>
        <fullName evidence="1">Uncharacterized protein</fullName>
    </submittedName>
</protein>